<evidence type="ECO:0000313" key="2">
    <source>
        <dbReference type="EMBL" id="KAK3767542.1"/>
    </source>
</evidence>
<name>A0AAE0ZDV7_9GAST</name>
<dbReference type="Proteomes" id="UP001283361">
    <property type="component" value="Unassembled WGS sequence"/>
</dbReference>
<keyword evidence="3" id="KW-1185">Reference proteome</keyword>
<evidence type="ECO:0000313" key="3">
    <source>
        <dbReference type="Proteomes" id="UP001283361"/>
    </source>
</evidence>
<gene>
    <name evidence="2" type="ORF">RRG08_003974</name>
</gene>
<organism evidence="2 3">
    <name type="scientific">Elysia crispata</name>
    <name type="common">lettuce slug</name>
    <dbReference type="NCBI Taxonomy" id="231223"/>
    <lineage>
        <taxon>Eukaryota</taxon>
        <taxon>Metazoa</taxon>
        <taxon>Spiralia</taxon>
        <taxon>Lophotrochozoa</taxon>
        <taxon>Mollusca</taxon>
        <taxon>Gastropoda</taxon>
        <taxon>Heterobranchia</taxon>
        <taxon>Euthyneura</taxon>
        <taxon>Panpulmonata</taxon>
        <taxon>Sacoglossa</taxon>
        <taxon>Placobranchoidea</taxon>
        <taxon>Plakobranchidae</taxon>
        <taxon>Elysia</taxon>
    </lineage>
</organism>
<reference evidence="2" key="1">
    <citation type="journal article" date="2023" name="G3 (Bethesda)">
        <title>A reference genome for the long-term kleptoplast-retaining sea slug Elysia crispata morphotype clarki.</title>
        <authorList>
            <person name="Eastman K.E."/>
            <person name="Pendleton A.L."/>
            <person name="Shaikh M.A."/>
            <person name="Suttiyut T."/>
            <person name="Ogas R."/>
            <person name="Tomko P."/>
            <person name="Gavelis G."/>
            <person name="Widhalm J.R."/>
            <person name="Wisecaver J.H."/>
        </authorList>
    </citation>
    <scope>NUCLEOTIDE SEQUENCE</scope>
    <source>
        <strain evidence="2">ECLA1</strain>
    </source>
</reference>
<evidence type="ECO:0000256" key="1">
    <source>
        <dbReference type="SAM" id="MobiDB-lite"/>
    </source>
</evidence>
<comment type="caution">
    <text evidence="2">The sequence shown here is derived from an EMBL/GenBank/DDBJ whole genome shotgun (WGS) entry which is preliminary data.</text>
</comment>
<feature type="region of interest" description="Disordered" evidence="1">
    <location>
        <begin position="1"/>
        <end position="69"/>
    </location>
</feature>
<proteinExistence type="predicted"/>
<dbReference type="EMBL" id="JAWDGP010004140">
    <property type="protein sequence ID" value="KAK3767542.1"/>
    <property type="molecule type" value="Genomic_DNA"/>
</dbReference>
<protein>
    <submittedName>
        <fullName evidence="2">Uncharacterized protein</fullName>
    </submittedName>
</protein>
<accession>A0AAE0ZDV7</accession>
<sequence length="84" mass="9238">MVHDDNSSDEYNVDCASDDSTVEKLSYREGNSAHEASTGMPGPENASRGQVTWPRSYDKTGRGQGKWPQLGNHVCAIQRRVSVL</sequence>
<dbReference type="AlphaFoldDB" id="A0AAE0ZDV7"/>